<evidence type="ECO:0000256" key="3">
    <source>
        <dbReference type="ARBA" id="ARBA00007600"/>
    </source>
</evidence>
<evidence type="ECO:0000256" key="1">
    <source>
        <dbReference type="ARBA" id="ARBA00004245"/>
    </source>
</evidence>
<dbReference type="PROSITE" id="PS50951">
    <property type="entry name" value="SARAH"/>
    <property type="match status" value="1"/>
</dbReference>
<dbReference type="PROSITE" id="PS50081">
    <property type="entry name" value="ZF_DAG_PE_2"/>
    <property type="match status" value="1"/>
</dbReference>
<organism evidence="17 18">
    <name type="scientific">Caenorhabditis bovis</name>
    <dbReference type="NCBI Taxonomy" id="2654633"/>
    <lineage>
        <taxon>Eukaryota</taxon>
        <taxon>Metazoa</taxon>
        <taxon>Ecdysozoa</taxon>
        <taxon>Nematoda</taxon>
        <taxon>Chromadorea</taxon>
        <taxon>Rhabditida</taxon>
        <taxon>Rhabditina</taxon>
        <taxon>Rhabditomorpha</taxon>
        <taxon>Rhabditoidea</taxon>
        <taxon>Rhabditidae</taxon>
        <taxon>Peloderinae</taxon>
        <taxon>Caenorhabditis</taxon>
    </lineage>
</organism>
<dbReference type="InterPro" id="IPR000159">
    <property type="entry name" value="RA_dom"/>
</dbReference>
<evidence type="ECO:0000256" key="5">
    <source>
        <dbReference type="ARBA" id="ARBA00022701"/>
    </source>
</evidence>
<dbReference type="CDD" id="cd20885">
    <property type="entry name" value="C1_RASSF1"/>
    <property type="match status" value="1"/>
</dbReference>
<comment type="caution">
    <text evidence="17">The sequence shown here is derived from an EMBL/GenBank/DDBJ whole genome shotgun (WGS) entry which is preliminary data.</text>
</comment>
<reference evidence="17 18" key="1">
    <citation type="submission" date="2020-04" db="EMBL/GenBank/DDBJ databases">
        <authorList>
            <person name="Laetsch R D."/>
            <person name="Stevens L."/>
            <person name="Kumar S."/>
            <person name="Blaxter L. M."/>
        </authorList>
    </citation>
    <scope>NUCLEOTIDE SEQUENCE [LARGE SCALE GENOMIC DNA]</scope>
</reference>
<feature type="transmembrane region" description="Helical" evidence="13">
    <location>
        <begin position="571"/>
        <end position="589"/>
    </location>
</feature>
<sequence length="1195" mass="135070">MEVAATIGACIISAPIIYKLARPRKKTVNCWFCNKDTKVDAVNVNSFVCPHCEQYNGFTKDGDYNRRIPEQSHSMATPKRFCQSVNATKKRDLIPERLNGLRMSPKNENGLCGDCNRNQELIMKKIADFEPINEERWNEELEEFRYKLDRIYQLCPRCTLAVHGKIEEDKKKYSYLLDVRYKLKRAIGSTINGLMNPNSKRSRRFFFAGGRICESLRFLVLSCAISYFIANVDFLQKDAGVNLVNMPPTANRILQKIYEFSAEIHFLILIAHLYACYINKCRTTLPDLLIPLILLFSSFTYFISSEGFSDDLALCRCACSSFLSILAAASYLLPRKKLHKKKPNKIISSAFSVASTPISQCSSQTSRNASLLEHHSPTQFLQKSSPLSVSPSMKTNLREPFASHLRDLTNEPTKLHWRERAMSPDPEVSVFNKENETMDWDDSESMAQSIRTTRTLFKPSLLSQTSGLRGELRESTPARELAPSVASMSLSSSHQLNRPSSVYSVRTARPLNSPARSVLAPSQAATKSIFAPRTIAATSFHDHDTNTKSGSVFTSISQQDRNSQIGGVWQWRVIAILFSLVLIVFIPMLRSVINNNERSRETTGSVRVATDDPTYQSYAFQPSTSVAPQNLWFGGLRSKLSQLGLFPDWMSQLGLKTSGPDQEMAASNSSQQENEEIAEYDESTLVFRPVRLENCPQTDELDPVDCWDFGATFLADLDSNHISSDTIERQHFGPLKDLITTGNSNKTLNHNFKTYGLVHPTWCDKCGDFIWGILKEALKCENCNYTCHVRCKHLVTLDCRSPGSSLDSLEAYESIYPQLDGTLGTIPKNLNLPSMTSSTGSDKENGNTPTKCETSVENPIFSTKHSFTLPKSFSPIDSPTKRKASAPPESQNSTLKVIERYVKEDTPFEWTEDYREQDLQRKIDAYNAVFKGNEITMHDDGINYGGHILVHMNLSRPISVIQGVAPPTVYDVVNTAKSTSKSSTLRTITSFFLPRNTVKTINIDSKTTARKMIVTLLKKFHVADNPRKFALYECEQSQDDSTCTLQRKLTRISDDACPLKVVLNWEKPDGRKCLVLQENDTGDILWDAFEIPELDNFLRILGMEEKQYIWQTQQKYAQYRYAIDAELRSRGHLTSEEAVAPPEQMSQSEYVNRLNDDYGTSDSLLFSGTMKNPEEPDYVNLEYLKNQNMDQSTNL</sequence>
<dbReference type="GO" id="GO:0005874">
    <property type="term" value="C:microtubule"/>
    <property type="evidence" value="ECO:0007669"/>
    <property type="project" value="UniProtKB-KW"/>
</dbReference>
<dbReference type="GO" id="GO:0005521">
    <property type="term" value="F:lamin binding"/>
    <property type="evidence" value="ECO:0007669"/>
    <property type="project" value="TreeGrafter"/>
</dbReference>
<keyword evidence="9 13" id="KW-0472">Membrane</keyword>
<evidence type="ECO:0000259" key="15">
    <source>
        <dbReference type="PROSITE" id="PS50200"/>
    </source>
</evidence>
<evidence type="ECO:0000256" key="2">
    <source>
        <dbReference type="ARBA" id="ARBA00004473"/>
    </source>
</evidence>
<dbReference type="OrthoDB" id="74314at2759"/>
<comment type="similarity">
    <text evidence="3">Belongs to the TMEM201 family.</text>
</comment>
<feature type="region of interest" description="Disordered" evidence="12">
    <location>
        <begin position="871"/>
        <end position="892"/>
    </location>
</feature>
<feature type="domain" description="Phorbol-ester/DAG-type" evidence="14">
    <location>
        <begin position="749"/>
        <end position="799"/>
    </location>
</feature>
<keyword evidence="5" id="KW-0493">Microtubule</keyword>
<dbReference type="PANTHER" id="PTHR28646:SF1">
    <property type="entry name" value="TRANSMEMBRANE PROTEIN 201"/>
    <property type="match status" value="1"/>
</dbReference>
<dbReference type="GO" id="GO:0007165">
    <property type="term" value="P:signal transduction"/>
    <property type="evidence" value="ECO:0007669"/>
    <property type="project" value="InterPro"/>
</dbReference>
<dbReference type="InterPro" id="IPR002219">
    <property type="entry name" value="PKC_DAG/PE"/>
</dbReference>
<feature type="domain" description="Ras-associating" evidence="15">
    <location>
        <begin position="981"/>
        <end position="1081"/>
    </location>
</feature>
<evidence type="ECO:0008006" key="19">
    <source>
        <dbReference type="Google" id="ProtNLM"/>
    </source>
</evidence>
<dbReference type="PROSITE" id="PS00479">
    <property type="entry name" value="ZF_DAG_PE_1"/>
    <property type="match status" value="1"/>
</dbReference>
<feature type="domain" description="SARAH" evidence="16">
    <location>
        <begin position="1083"/>
        <end position="1130"/>
    </location>
</feature>
<dbReference type="GO" id="GO:0051015">
    <property type="term" value="F:actin filament binding"/>
    <property type="evidence" value="ECO:0007669"/>
    <property type="project" value="TreeGrafter"/>
</dbReference>
<accession>A0A8S1EK53</accession>
<dbReference type="GO" id="GO:0005637">
    <property type="term" value="C:nuclear inner membrane"/>
    <property type="evidence" value="ECO:0007669"/>
    <property type="project" value="UniProtKB-SubCell"/>
</dbReference>
<dbReference type="Pfam" id="PF00130">
    <property type="entry name" value="C1_1"/>
    <property type="match status" value="1"/>
</dbReference>
<dbReference type="InterPro" id="IPR046349">
    <property type="entry name" value="C1-like_sf"/>
</dbReference>
<evidence type="ECO:0000256" key="11">
    <source>
        <dbReference type="ARBA" id="ARBA00023242"/>
    </source>
</evidence>
<comment type="subcellular location">
    <subcellularLocation>
        <location evidence="1">Cytoplasm</location>
        <location evidence="1">Cytoskeleton</location>
    </subcellularLocation>
    <subcellularLocation>
        <location evidence="2">Nucleus inner membrane</location>
        <topology evidence="2">Multi-pass membrane protein</topology>
    </subcellularLocation>
</comment>
<feature type="transmembrane region" description="Helical" evidence="13">
    <location>
        <begin position="311"/>
        <end position="333"/>
    </location>
</feature>
<evidence type="ECO:0000256" key="9">
    <source>
        <dbReference type="ARBA" id="ARBA00023136"/>
    </source>
</evidence>
<dbReference type="PROSITE" id="PS50200">
    <property type="entry name" value="RA"/>
    <property type="match status" value="1"/>
</dbReference>
<evidence type="ECO:0000256" key="4">
    <source>
        <dbReference type="ARBA" id="ARBA00022692"/>
    </source>
</evidence>
<evidence type="ECO:0000259" key="16">
    <source>
        <dbReference type="PROSITE" id="PS50951"/>
    </source>
</evidence>
<evidence type="ECO:0000256" key="12">
    <source>
        <dbReference type="SAM" id="MobiDB-lite"/>
    </source>
</evidence>
<dbReference type="Gene3D" id="3.30.60.20">
    <property type="match status" value="1"/>
</dbReference>
<dbReference type="InterPro" id="IPR029071">
    <property type="entry name" value="Ubiquitin-like_domsf"/>
</dbReference>
<keyword evidence="11" id="KW-0539">Nucleus</keyword>
<keyword evidence="18" id="KW-1185">Reference proteome</keyword>
<feature type="region of interest" description="Disordered" evidence="12">
    <location>
        <begin position="833"/>
        <end position="855"/>
    </location>
</feature>
<dbReference type="SUPFAM" id="SSF57889">
    <property type="entry name" value="Cysteine-rich domain"/>
    <property type="match status" value="1"/>
</dbReference>
<evidence type="ECO:0000256" key="10">
    <source>
        <dbReference type="ARBA" id="ARBA00023212"/>
    </source>
</evidence>
<evidence type="ECO:0000313" key="18">
    <source>
        <dbReference type="Proteomes" id="UP000494206"/>
    </source>
</evidence>
<keyword evidence="10" id="KW-0963">Cytoplasm</keyword>
<keyword evidence="8 13" id="KW-1133">Transmembrane helix</keyword>
<dbReference type="GO" id="GO:0030473">
    <property type="term" value="P:nuclear migration along microtubule"/>
    <property type="evidence" value="ECO:0007669"/>
    <property type="project" value="TreeGrafter"/>
</dbReference>
<keyword evidence="6" id="KW-0479">Metal-binding</keyword>
<dbReference type="Pfam" id="PF09779">
    <property type="entry name" value="Ima1_N"/>
    <property type="match status" value="1"/>
</dbReference>
<dbReference type="SMART" id="SM00109">
    <property type="entry name" value="C1"/>
    <property type="match status" value="1"/>
</dbReference>
<dbReference type="GO" id="GO:0046872">
    <property type="term" value="F:metal ion binding"/>
    <property type="evidence" value="ECO:0007669"/>
    <property type="project" value="UniProtKB-KW"/>
</dbReference>
<protein>
    <recommendedName>
        <fullName evidence="19">Phorbol-ester/DAG-type domain-containing protein</fullName>
    </recommendedName>
</protein>
<dbReference type="SUPFAM" id="SSF54236">
    <property type="entry name" value="Ubiquitin-like"/>
    <property type="match status" value="1"/>
</dbReference>
<evidence type="ECO:0000313" key="17">
    <source>
        <dbReference type="EMBL" id="CAB3404193.1"/>
    </source>
</evidence>
<gene>
    <name evidence="17" type="ORF">CBOVIS_LOCUS6567</name>
</gene>
<keyword evidence="7" id="KW-0862">Zinc</keyword>
<dbReference type="Pfam" id="PF16517">
    <property type="entry name" value="Nore1-SARAH"/>
    <property type="match status" value="1"/>
</dbReference>
<feature type="transmembrane region" description="Helical" evidence="13">
    <location>
        <begin position="257"/>
        <end position="276"/>
    </location>
</feature>
<dbReference type="InterPro" id="IPR040041">
    <property type="entry name" value="TMEM201"/>
</dbReference>
<dbReference type="Proteomes" id="UP000494206">
    <property type="component" value="Unassembled WGS sequence"/>
</dbReference>
<name>A0A8S1EK53_9PELO</name>
<keyword evidence="10" id="KW-0206">Cytoskeleton</keyword>
<evidence type="ECO:0000256" key="7">
    <source>
        <dbReference type="ARBA" id="ARBA00022833"/>
    </source>
</evidence>
<dbReference type="Gene3D" id="1.20.5.110">
    <property type="match status" value="1"/>
</dbReference>
<keyword evidence="4 13" id="KW-0812">Transmembrane</keyword>
<evidence type="ECO:0000259" key="14">
    <source>
        <dbReference type="PROSITE" id="PS50081"/>
    </source>
</evidence>
<dbReference type="Gene3D" id="3.10.20.90">
    <property type="entry name" value="Phosphatidylinositol 3-kinase Catalytic Subunit, Chain A, domain 1"/>
    <property type="match status" value="1"/>
</dbReference>
<dbReference type="EMBL" id="CADEPM010000004">
    <property type="protein sequence ID" value="CAB3404193.1"/>
    <property type="molecule type" value="Genomic_DNA"/>
</dbReference>
<dbReference type="SMART" id="SM00314">
    <property type="entry name" value="RA"/>
    <property type="match status" value="1"/>
</dbReference>
<dbReference type="InterPro" id="IPR011524">
    <property type="entry name" value="SARAH_dom"/>
</dbReference>
<feature type="transmembrane region" description="Helical" evidence="13">
    <location>
        <begin position="288"/>
        <end position="305"/>
    </location>
</feature>
<dbReference type="CDD" id="cd21885">
    <property type="entry name" value="SARAH_RASSF1-like"/>
    <property type="match status" value="1"/>
</dbReference>
<dbReference type="AlphaFoldDB" id="A0A8S1EK53"/>
<dbReference type="Pfam" id="PF00788">
    <property type="entry name" value="RA"/>
    <property type="match status" value="1"/>
</dbReference>
<dbReference type="CDD" id="cd01778">
    <property type="entry name" value="RA_RASSF1_like"/>
    <property type="match status" value="1"/>
</dbReference>
<proteinExistence type="inferred from homology"/>
<evidence type="ECO:0000256" key="6">
    <source>
        <dbReference type="ARBA" id="ARBA00022723"/>
    </source>
</evidence>
<evidence type="ECO:0000256" key="13">
    <source>
        <dbReference type="SAM" id="Phobius"/>
    </source>
</evidence>
<evidence type="ECO:0000256" key="8">
    <source>
        <dbReference type="ARBA" id="ARBA00022989"/>
    </source>
</evidence>
<dbReference type="InterPro" id="IPR018617">
    <property type="entry name" value="Ima1_N"/>
</dbReference>
<dbReference type="PANTHER" id="PTHR28646">
    <property type="entry name" value="TRANSMEMBRANE PROTEIN 201"/>
    <property type="match status" value="1"/>
</dbReference>